<dbReference type="Pfam" id="PF02607">
    <property type="entry name" value="B12-binding_2"/>
    <property type="match status" value="1"/>
</dbReference>
<dbReference type="OrthoDB" id="9800334at2"/>
<dbReference type="PANTHER" id="PTHR30204">
    <property type="entry name" value="REDOX-CYCLING DRUG-SENSING TRANSCRIPTIONAL ACTIVATOR SOXR"/>
    <property type="match status" value="1"/>
</dbReference>
<dbReference type="InterPro" id="IPR036724">
    <property type="entry name" value="Cobalamin-bd_sf"/>
</dbReference>
<dbReference type="GO" id="GO:0003677">
    <property type="term" value="F:DNA binding"/>
    <property type="evidence" value="ECO:0007669"/>
    <property type="project" value="UniProtKB-KW"/>
</dbReference>
<feature type="domain" description="HTH merR-type" evidence="4">
    <location>
        <begin position="15"/>
        <end position="84"/>
    </location>
</feature>
<dbReference type="RefSeq" id="WP_012120271.1">
    <property type="nucleotide sequence ID" value="NC_009767.1"/>
</dbReference>
<proteinExistence type="predicted"/>
<dbReference type="eggNOG" id="COG0789">
    <property type="taxonomic scope" value="Bacteria"/>
</dbReference>
<dbReference type="InterPro" id="IPR009061">
    <property type="entry name" value="DNA-bd_dom_put_sf"/>
</dbReference>
<evidence type="ECO:0000259" key="5">
    <source>
        <dbReference type="PROSITE" id="PS51332"/>
    </source>
</evidence>
<dbReference type="Gene3D" id="1.10.1660.10">
    <property type="match status" value="1"/>
</dbReference>
<accession>A7NK25</accession>
<dbReference type="PROSITE" id="PS51332">
    <property type="entry name" value="B12_BINDING"/>
    <property type="match status" value="1"/>
</dbReference>
<keyword evidence="7" id="KW-1185">Reference proteome</keyword>
<feature type="domain" description="B12-binding" evidence="5">
    <location>
        <begin position="186"/>
        <end position="317"/>
    </location>
</feature>
<dbReference type="STRING" id="383372.Rcas_1753"/>
<dbReference type="InterPro" id="IPR036594">
    <property type="entry name" value="Meth_synthase_dom"/>
</dbReference>
<dbReference type="GO" id="GO:0046872">
    <property type="term" value="F:metal ion binding"/>
    <property type="evidence" value="ECO:0007669"/>
    <property type="project" value="InterPro"/>
</dbReference>
<reference evidence="6 7" key="1">
    <citation type="submission" date="2007-08" db="EMBL/GenBank/DDBJ databases">
        <title>Complete sequence of Roseiflexus castenholzii DSM 13941.</title>
        <authorList>
            <consortium name="US DOE Joint Genome Institute"/>
            <person name="Copeland A."/>
            <person name="Lucas S."/>
            <person name="Lapidus A."/>
            <person name="Barry K."/>
            <person name="Glavina del Rio T."/>
            <person name="Dalin E."/>
            <person name="Tice H."/>
            <person name="Pitluck S."/>
            <person name="Thompson L.S."/>
            <person name="Brettin T."/>
            <person name="Bruce D."/>
            <person name="Detter J.C."/>
            <person name="Han C."/>
            <person name="Tapia R."/>
            <person name="Schmutz J."/>
            <person name="Larimer F."/>
            <person name="Land M."/>
            <person name="Hauser L."/>
            <person name="Kyrpides N."/>
            <person name="Mikhailova N."/>
            <person name="Bryant D.A."/>
            <person name="Hanada S."/>
            <person name="Tsukatani Y."/>
            <person name="Richardson P."/>
        </authorList>
    </citation>
    <scope>NUCLEOTIDE SEQUENCE [LARGE SCALE GENOMIC DNA]</scope>
    <source>
        <strain evidence="7">DSM 13941 / HLO8</strain>
    </source>
</reference>
<evidence type="ECO:0000256" key="2">
    <source>
        <dbReference type="ARBA" id="ARBA00023125"/>
    </source>
</evidence>
<keyword evidence="3" id="KW-0804">Transcription</keyword>
<evidence type="ECO:0000313" key="7">
    <source>
        <dbReference type="Proteomes" id="UP000000263"/>
    </source>
</evidence>
<protein>
    <submittedName>
        <fullName evidence="6">Regulatory protein MerR</fullName>
    </submittedName>
</protein>
<gene>
    <name evidence="6" type="ordered locus">Rcas_1753</name>
</gene>
<dbReference type="Pfam" id="PF02310">
    <property type="entry name" value="B12-binding"/>
    <property type="match status" value="1"/>
</dbReference>
<dbReference type="SUPFAM" id="SSF46955">
    <property type="entry name" value="Putative DNA-binding domain"/>
    <property type="match status" value="1"/>
</dbReference>
<dbReference type="CDD" id="cd01104">
    <property type="entry name" value="HTH_MlrA-CarA"/>
    <property type="match status" value="1"/>
</dbReference>
<dbReference type="InterPro" id="IPR047057">
    <property type="entry name" value="MerR_fam"/>
</dbReference>
<dbReference type="EMBL" id="CP000804">
    <property type="protein sequence ID" value="ABU57845.1"/>
    <property type="molecule type" value="Genomic_DNA"/>
</dbReference>
<evidence type="ECO:0000259" key="4">
    <source>
        <dbReference type="PROSITE" id="PS50937"/>
    </source>
</evidence>
<dbReference type="PANTHER" id="PTHR30204:SF67">
    <property type="entry name" value="HTH-TYPE TRANSCRIPTIONAL REGULATOR MLRA-RELATED"/>
    <property type="match status" value="1"/>
</dbReference>
<dbReference type="KEGG" id="rca:Rcas_1753"/>
<keyword evidence="1" id="KW-0805">Transcription regulation</keyword>
<dbReference type="GO" id="GO:0003700">
    <property type="term" value="F:DNA-binding transcription factor activity"/>
    <property type="evidence" value="ECO:0007669"/>
    <property type="project" value="InterPro"/>
</dbReference>
<sequence length="319" mass="35516">MAQPPSLGQLSTAPVFNTKAVARETGVPPDTFRAWERRYGIPCPQRTPGGHRLYSERDIAIIRWLRDRTAEGVNISHAIMLLTSVTDQAPPHVEPDANRSIDRMVEDLVVALTTFDAQNAERLVSEAFAIYPFEQVLLEVIQPTMVEVGERWHRGEINVAAEHFATEFVRRKLASLLNVFENQPQRDTIVVGCAPQELHDLGVMFASLFLVRRGWHVVYLGAQVPLADLLETIRKVRPKLVCLSASTLETAMNLLEVARAVRQEFPHVHFGYGGRIFNVNPELCAAIPGVFLGQDARELVQTVSSIMANNGASIPPQRS</sequence>
<dbReference type="Gene3D" id="3.40.50.280">
    <property type="entry name" value="Cobalamin-binding domain"/>
    <property type="match status" value="1"/>
</dbReference>
<dbReference type="eggNOG" id="COG5012">
    <property type="taxonomic scope" value="Bacteria"/>
</dbReference>
<evidence type="ECO:0000256" key="3">
    <source>
        <dbReference type="ARBA" id="ARBA00023163"/>
    </source>
</evidence>
<keyword evidence="2" id="KW-0238">DNA-binding</keyword>
<dbReference type="InterPro" id="IPR006158">
    <property type="entry name" value="Cobalamin-bd"/>
</dbReference>
<dbReference type="PROSITE" id="PS50937">
    <property type="entry name" value="HTH_MERR_2"/>
    <property type="match status" value="1"/>
</dbReference>
<dbReference type="InterPro" id="IPR000551">
    <property type="entry name" value="MerR-type_HTH_dom"/>
</dbReference>
<dbReference type="HOGENOM" id="CLU_045945_3_0_0"/>
<dbReference type="Proteomes" id="UP000000263">
    <property type="component" value="Chromosome"/>
</dbReference>
<dbReference type="SMART" id="SM00422">
    <property type="entry name" value="HTH_MERR"/>
    <property type="match status" value="1"/>
</dbReference>
<organism evidence="6 7">
    <name type="scientific">Roseiflexus castenholzii (strain DSM 13941 / HLO8)</name>
    <dbReference type="NCBI Taxonomy" id="383372"/>
    <lineage>
        <taxon>Bacteria</taxon>
        <taxon>Bacillati</taxon>
        <taxon>Chloroflexota</taxon>
        <taxon>Chloroflexia</taxon>
        <taxon>Chloroflexales</taxon>
        <taxon>Roseiflexineae</taxon>
        <taxon>Roseiflexaceae</taxon>
        <taxon>Roseiflexus</taxon>
    </lineage>
</organism>
<evidence type="ECO:0000256" key="1">
    <source>
        <dbReference type="ARBA" id="ARBA00023015"/>
    </source>
</evidence>
<dbReference type="SUPFAM" id="SSF52242">
    <property type="entry name" value="Cobalamin (vitamin B12)-binding domain"/>
    <property type="match status" value="1"/>
</dbReference>
<dbReference type="Gene3D" id="1.10.1240.10">
    <property type="entry name" value="Methionine synthase domain"/>
    <property type="match status" value="1"/>
</dbReference>
<evidence type="ECO:0000313" key="6">
    <source>
        <dbReference type="EMBL" id="ABU57845.1"/>
    </source>
</evidence>
<dbReference type="GO" id="GO:0031419">
    <property type="term" value="F:cobalamin binding"/>
    <property type="evidence" value="ECO:0007669"/>
    <property type="project" value="InterPro"/>
</dbReference>
<dbReference type="AlphaFoldDB" id="A7NK25"/>
<name>A7NK25_ROSCS</name>
<dbReference type="InterPro" id="IPR003759">
    <property type="entry name" value="Cbl-bd_cap"/>
</dbReference>
<dbReference type="Pfam" id="PF13411">
    <property type="entry name" value="MerR_1"/>
    <property type="match status" value="1"/>
</dbReference>